<dbReference type="PROSITE" id="PS51257">
    <property type="entry name" value="PROKAR_LIPOPROTEIN"/>
    <property type="match status" value="1"/>
</dbReference>
<dbReference type="Gene3D" id="1.20.1250.10">
    <property type="match status" value="1"/>
</dbReference>
<proteinExistence type="predicted"/>
<dbReference type="Proteomes" id="UP000694863">
    <property type="component" value="Unplaced"/>
</dbReference>
<sequence length="178" mass="19619">MSALQKSASASLVAALAGCLLLVALSVQEGAAAPINSHCRLKESNFFGPHIFNLTFTLAKEAILEDNNTDVRLIENDLLHGVPKSEQCYLMKQVLNFTLEEVLLPRIHSFQPYMQQVVPFLDTVSRNLSLCHIHGNDQHIQRKVNALEDTVRELGESGAIKAIGELGLLFLKLKEACV</sequence>
<evidence type="ECO:0000256" key="1">
    <source>
        <dbReference type="SAM" id="SignalP"/>
    </source>
</evidence>
<gene>
    <name evidence="3" type="primary">IL22</name>
</gene>
<dbReference type="Pfam" id="PF14565">
    <property type="entry name" value="IL22"/>
    <property type="match status" value="1"/>
</dbReference>
<name>A0ABM0II36_ECHTE</name>
<dbReference type="InterPro" id="IPR020453">
    <property type="entry name" value="IL-22"/>
</dbReference>
<feature type="chain" id="PRO_5047040886" evidence="1">
    <location>
        <begin position="33"/>
        <end position="178"/>
    </location>
</feature>
<evidence type="ECO:0000313" key="2">
    <source>
        <dbReference type="Proteomes" id="UP000694863"/>
    </source>
</evidence>
<feature type="signal peptide" evidence="1">
    <location>
        <begin position="1"/>
        <end position="32"/>
    </location>
</feature>
<keyword evidence="1" id="KW-0732">Signal</keyword>
<dbReference type="GeneID" id="101660332"/>
<organism evidence="2 3">
    <name type="scientific">Echinops telfairi</name>
    <name type="common">Lesser hedgehog tenrec</name>
    <dbReference type="NCBI Taxonomy" id="9371"/>
    <lineage>
        <taxon>Eukaryota</taxon>
        <taxon>Metazoa</taxon>
        <taxon>Chordata</taxon>
        <taxon>Craniata</taxon>
        <taxon>Vertebrata</taxon>
        <taxon>Euteleostomi</taxon>
        <taxon>Mammalia</taxon>
        <taxon>Eutheria</taxon>
        <taxon>Afrotheria</taxon>
        <taxon>Tenrecidae</taxon>
        <taxon>Tenrecinae</taxon>
        <taxon>Echinops</taxon>
    </lineage>
</organism>
<dbReference type="SUPFAM" id="SSF47266">
    <property type="entry name" value="4-helical cytokines"/>
    <property type="match status" value="1"/>
</dbReference>
<dbReference type="PANTHER" id="PTHR48488:SF1">
    <property type="entry name" value="INTERLEUKIN-22"/>
    <property type="match status" value="1"/>
</dbReference>
<protein>
    <submittedName>
        <fullName evidence="3">Interleukin-22</fullName>
    </submittedName>
</protein>
<reference evidence="3" key="1">
    <citation type="submission" date="2025-08" db="UniProtKB">
        <authorList>
            <consortium name="RefSeq"/>
        </authorList>
    </citation>
    <scope>IDENTIFICATION</scope>
</reference>
<accession>A0ABM0II36</accession>
<dbReference type="PRINTS" id="PR01936">
    <property type="entry name" value="INTRLEUKIN22"/>
</dbReference>
<keyword evidence="2" id="KW-1185">Reference proteome</keyword>
<dbReference type="PANTHER" id="PTHR48488">
    <property type="entry name" value="INTERLEUKIN-22"/>
    <property type="match status" value="1"/>
</dbReference>
<dbReference type="InterPro" id="IPR009079">
    <property type="entry name" value="4_helix_cytokine-like_core"/>
</dbReference>
<dbReference type="RefSeq" id="XP_004700525.1">
    <property type="nucleotide sequence ID" value="XM_004700468.1"/>
</dbReference>
<evidence type="ECO:0000313" key="3">
    <source>
        <dbReference type="RefSeq" id="XP_004700525.1"/>
    </source>
</evidence>